<dbReference type="Pfam" id="PF23608">
    <property type="entry name" value="Ig_ILCR1"/>
    <property type="match status" value="1"/>
</dbReference>
<feature type="domain" description="ILCR1 Ig-like" evidence="2">
    <location>
        <begin position="163"/>
        <end position="254"/>
    </location>
</feature>
<feature type="transmembrane region" description="Helical" evidence="1">
    <location>
        <begin position="292"/>
        <end position="309"/>
    </location>
</feature>
<evidence type="ECO:0000256" key="1">
    <source>
        <dbReference type="SAM" id="Phobius"/>
    </source>
</evidence>
<dbReference type="AlphaFoldDB" id="A0AAV2PLR9"/>
<evidence type="ECO:0000313" key="4">
    <source>
        <dbReference type="Proteomes" id="UP001497623"/>
    </source>
</evidence>
<gene>
    <name evidence="3" type="ORF">MNOR_LOCUS919</name>
</gene>
<keyword evidence="1" id="KW-0472">Membrane</keyword>
<dbReference type="Proteomes" id="UP001497623">
    <property type="component" value="Unassembled WGS sequence"/>
</dbReference>
<evidence type="ECO:0000313" key="3">
    <source>
        <dbReference type="EMBL" id="CAL4059876.1"/>
    </source>
</evidence>
<organism evidence="3 4">
    <name type="scientific">Meganyctiphanes norvegica</name>
    <name type="common">Northern krill</name>
    <name type="synonym">Thysanopoda norvegica</name>
    <dbReference type="NCBI Taxonomy" id="48144"/>
    <lineage>
        <taxon>Eukaryota</taxon>
        <taxon>Metazoa</taxon>
        <taxon>Ecdysozoa</taxon>
        <taxon>Arthropoda</taxon>
        <taxon>Crustacea</taxon>
        <taxon>Multicrustacea</taxon>
        <taxon>Malacostraca</taxon>
        <taxon>Eumalacostraca</taxon>
        <taxon>Eucarida</taxon>
        <taxon>Euphausiacea</taxon>
        <taxon>Euphausiidae</taxon>
        <taxon>Meganyctiphanes</taxon>
    </lineage>
</organism>
<dbReference type="EMBL" id="CAXKWB010000221">
    <property type="protein sequence ID" value="CAL4059876.1"/>
    <property type="molecule type" value="Genomic_DNA"/>
</dbReference>
<dbReference type="InterPro" id="IPR057066">
    <property type="entry name" value="Ig_ILCR1"/>
</dbReference>
<accession>A0AAV2PLR9</accession>
<evidence type="ECO:0000259" key="2">
    <source>
        <dbReference type="Pfam" id="PF23608"/>
    </source>
</evidence>
<name>A0AAV2PLR9_MEGNR</name>
<feature type="non-terminal residue" evidence="3">
    <location>
        <position position="512"/>
    </location>
</feature>
<keyword evidence="4" id="KW-1185">Reference proteome</keyword>
<sequence>LGGLPALYRHHREAGQGSKEIIFANGSRSSKLFPGHSEKESCEDCLLLTHSYDQQLAELSFNISCINNQDKCCKICTVGQVSLFNHVSARDASTCMQLLHSFRVLPRVYCIMETNVFQPEVVRFPNTATGCYTLRFRPSIKPIPLYHGFFWLHSHVSNATVNQWNTTFYLNPNYQMKTLEVTWHLAEDSHNFTIFGLQLWHHKNNTINCYGENAFGQQVEVIPKKGNIVLKKSSYRFRNLSHGWYCARLTPIDDRCGNLGCQPLASPVMFFESETTHIGEVINQSSWQFDPLVLVVPFLVAVVLVTALFRRRLYKQINLHKGSTYFKVVSEGSFVQQVLVLWTQAGPDGTVLEPMVRSFKILLQQEANCQVLDYLDLTSLPAESQRQLLANPVHWIDTILNNKTIKIVIIAGKGVQLHLKHSSPTCNDNVSLQGHNEHSATAYSDANSLDRLLFPYILRKLKDLPELSYDYNRVFHIRFPSICDEECEVDGVVTWARYLIPQHFNGLVLRLK</sequence>
<feature type="non-terminal residue" evidence="3">
    <location>
        <position position="1"/>
    </location>
</feature>
<keyword evidence="1" id="KW-0812">Transmembrane</keyword>
<proteinExistence type="predicted"/>
<comment type="caution">
    <text evidence="3">The sequence shown here is derived from an EMBL/GenBank/DDBJ whole genome shotgun (WGS) entry which is preliminary data.</text>
</comment>
<keyword evidence="1" id="KW-1133">Transmembrane helix</keyword>
<protein>
    <recommendedName>
        <fullName evidence="2">ILCR1 Ig-like domain-containing protein</fullName>
    </recommendedName>
</protein>
<reference evidence="3 4" key="1">
    <citation type="submission" date="2024-05" db="EMBL/GenBank/DDBJ databases">
        <authorList>
            <person name="Wallberg A."/>
        </authorList>
    </citation>
    <scope>NUCLEOTIDE SEQUENCE [LARGE SCALE GENOMIC DNA]</scope>
</reference>